<dbReference type="Proteomes" id="UP000215914">
    <property type="component" value="Chromosome 10"/>
</dbReference>
<name>A0A251TQG4_HELAN</name>
<feature type="region of interest" description="Disordered" evidence="1">
    <location>
        <begin position="21"/>
        <end position="60"/>
    </location>
</feature>
<evidence type="ECO:0000313" key="3">
    <source>
        <dbReference type="Proteomes" id="UP000215914"/>
    </source>
</evidence>
<gene>
    <name evidence="2" type="ORF">HannXRQ_Chr10g0314181</name>
</gene>
<organism evidence="2 3">
    <name type="scientific">Helianthus annuus</name>
    <name type="common">Common sunflower</name>
    <dbReference type="NCBI Taxonomy" id="4232"/>
    <lineage>
        <taxon>Eukaryota</taxon>
        <taxon>Viridiplantae</taxon>
        <taxon>Streptophyta</taxon>
        <taxon>Embryophyta</taxon>
        <taxon>Tracheophyta</taxon>
        <taxon>Spermatophyta</taxon>
        <taxon>Magnoliopsida</taxon>
        <taxon>eudicotyledons</taxon>
        <taxon>Gunneridae</taxon>
        <taxon>Pentapetalae</taxon>
        <taxon>asterids</taxon>
        <taxon>campanulids</taxon>
        <taxon>Asterales</taxon>
        <taxon>Asteraceae</taxon>
        <taxon>Asteroideae</taxon>
        <taxon>Heliantheae alliance</taxon>
        <taxon>Heliantheae</taxon>
        <taxon>Helianthus</taxon>
    </lineage>
</organism>
<keyword evidence="3" id="KW-1185">Reference proteome</keyword>
<sequence length="210" mass="23762">MALGGGGAVWGAPYRRYGHGRAPLHTTSKKDIQAYREKGERQRRKTIEREPEPANLRQPTPRVLASHPRDEVVESRVSWLGFRSSSRNFRFRYRSDWVSLCCSLSHFTIRLGLVRFTSLYMAAMVMKPATGDDDRCRSPASSGFCRVVIHVVHCDNTLITCSTGFRRLHERFSLVGGVGFSSTQSPMVMSSSSIKTLKNLRCLKFFLSEL</sequence>
<proteinExistence type="predicted"/>
<dbReference type="InParanoid" id="A0A251TQG4"/>
<dbReference type="AlphaFoldDB" id="A0A251TQG4"/>
<evidence type="ECO:0000313" key="2">
    <source>
        <dbReference type="EMBL" id="OTG12852.1"/>
    </source>
</evidence>
<accession>A0A251TQG4</accession>
<dbReference type="EMBL" id="CM007899">
    <property type="protein sequence ID" value="OTG12852.1"/>
    <property type="molecule type" value="Genomic_DNA"/>
</dbReference>
<feature type="compositionally biased region" description="Basic and acidic residues" evidence="1">
    <location>
        <begin position="28"/>
        <end position="52"/>
    </location>
</feature>
<reference evidence="3" key="1">
    <citation type="journal article" date="2017" name="Nature">
        <title>The sunflower genome provides insights into oil metabolism, flowering and Asterid evolution.</title>
        <authorList>
            <person name="Badouin H."/>
            <person name="Gouzy J."/>
            <person name="Grassa C.J."/>
            <person name="Murat F."/>
            <person name="Staton S.E."/>
            <person name="Cottret L."/>
            <person name="Lelandais-Briere C."/>
            <person name="Owens G.L."/>
            <person name="Carrere S."/>
            <person name="Mayjonade B."/>
            <person name="Legrand L."/>
            <person name="Gill N."/>
            <person name="Kane N.C."/>
            <person name="Bowers J.E."/>
            <person name="Hubner S."/>
            <person name="Bellec A."/>
            <person name="Berard A."/>
            <person name="Berges H."/>
            <person name="Blanchet N."/>
            <person name="Boniface M.C."/>
            <person name="Brunel D."/>
            <person name="Catrice O."/>
            <person name="Chaidir N."/>
            <person name="Claudel C."/>
            <person name="Donnadieu C."/>
            <person name="Faraut T."/>
            <person name="Fievet G."/>
            <person name="Helmstetter N."/>
            <person name="King M."/>
            <person name="Knapp S.J."/>
            <person name="Lai Z."/>
            <person name="Le Paslier M.C."/>
            <person name="Lippi Y."/>
            <person name="Lorenzon L."/>
            <person name="Mandel J.R."/>
            <person name="Marage G."/>
            <person name="Marchand G."/>
            <person name="Marquand E."/>
            <person name="Bret-Mestries E."/>
            <person name="Morien E."/>
            <person name="Nambeesan S."/>
            <person name="Nguyen T."/>
            <person name="Pegot-Espagnet P."/>
            <person name="Pouilly N."/>
            <person name="Raftis F."/>
            <person name="Sallet E."/>
            <person name="Schiex T."/>
            <person name="Thomas J."/>
            <person name="Vandecasteele C."/>
            <person name="Vares D."/>
            <person name="Vear F."/>
            <person name="Vautrin S."/>
            <person name="Crespi M."/>
            <person name="Mangin B."/>
            <person name="Burke J.M."/>
            <person name="Salse J."/>
            <person name="Munos S."/>
            <person name="Vincourt P."/>
            <person name="Rieseberg L.H."/>
            <person name="Langlade N.B."/>
        </authorList>
    </citation>
    <scope>NUCLEOTIDE SEQUENCE [LARGE SCALE GENOMIC DNA]</scope>
    <source>
        <strain evidence="3">cv. SF193</strain>
    </source>
</reference>
<evidence type="ECO:0000256" key="1">
    <source>
        <dbReference type="SAM" id="MobiDB-lite"/>
    </source>
</evidence>
<protein>
    <submittedName>
        <fullName evidence="2">Uncharacterized protein</fullName>
    </submittedName>
</protein>